<dbReference type="PANTHER" id="PTHR32552:SF81">
    <property type="entry name" value="TONB-DEPENDENT OUTER MEMBRANE RECEPTOR"/>
    <property type="match status" value="1"/>
</dbReference>
<keyword evidence="16" id="KW-0675">Receptor</keyword>
<dbReference type="InterPro" id="IPR039426">
    <property type="entry name" value="TonB-dep_rcpt-like"/>
</dbReference>
<accession>A0A368VB21</accession>
<evidence type="ECO:0000256" key="6">
    <source>
        <dbReference type="ARBA" id="ARBA00023004"/>
    </source>
</evidence>
<keyword evidence="5 11" id="KW-0812">Transmembrane</keyword>
<evidence type="ECO:0000256" key="10">
    <source>
        <dbReference type="ARBA" id="ARBA00023237"/>
    </source>
</evidence>
<name>A0A368VB21_9BACT</name>
<keyword evidence="9 11" id="KW-0472">Membrane</keyword>
<evidence type="ECO:0000256" key="5">
    <source>
        <dbReference type="ARBA" id="ARBA00022692"/>
    </source>
</evidence>
<dbReference type="Pfam" id="PF07715">
    <property type="entry name" value="Plug"/>
    <property type="match status" value="1"/>
</dbReference>
<evidence type="ECO:0000256" key="9">
    <source>
        <dbReference type="ARBA" id="ARBA00023136"/>
    </source>
</evidence>
<keyword evidence="8 12" id="KW-0798">TonB box</keyword>
<sequence length="707" mass="80222">MEKQKTQSTLLLIIGVLILNSTPLKAQQAYDKDKMLVSLDSLNFPTVQLGEVVIKSAREQRPLQELPISTSLIPVNQIEQEQVTGLTDLTSRVPNLYMPSYGSKLTSPIYIRGIGSRINSPAIGLYVDNVPQFDKSSFDFEFYNIERVEVLRGPQGTMYGRNNLGGLIHVYTQSPENNESTNAEIEFGNYGKQNFGLTINQPLGEKTDFQIGGQYRHQDGYFENIYTGKMADKMDVYNGRARIIHRWNENFKSDLILSTENSTQNGYPYGVINPLTNQLQPVNYNETSGYDRNLTTAGLVNTWSMDKLTLNAVTSGQYIDDEQTIDQDFTTDSRYIVSQPQTQYVLSQEITAKMERDKTETIFGVFGFYHSLEKNVSVGTGPGYSTQIRKDYEHTNAGVAAFAQSTVSDFLFDGFSITPGVRIDWEKNTQDYYHEMIRDGATIPMDTTDSDMKFSEILPRITIDYQILDAFNIYASLTKGYKTGGFNSTFERSEDQTFDAEHSWNYEAGLKSKWVLNLMRFSITGFYIDWKNQQIYQPVPSGRGSMLKNAGRSESKGLEAELAIRPNKILETTINTGYTEATFSEYQKNDSTDLSGNYLPYAPRVTLYAGQNIHIPIKSNLLNKAQININYQGTGKLYWDDENSASQEYYGIWNASVTFHRKNASLSFRSRNIFDKNYQVFRFSALGNNYAQRGIPANFSARLKVMF</sequence>
<dbReference type="Gene3D" id="2.40.170.20">
    <property type="entry name" value="TonB-dependent receptor, beta-barrel domain"/>
    <property type="match status" value="1"/>
</dbReference>
<keyword evidence="6" id="KW-0408">Iron</keyword>
<gene>
    <name evidence="16" type="ORF">DFO77_10473</name>
</gene>
<evidence type="ECO:0000256" key="2">
    <source>
        <dbReference type="ARBA" id="ARBA00022448"/>
    </source>
</evidence>
<feature type="signal peptide" evidence="13">
    <location>
        <begin position="1"/>
        <end position="26"/>
    </location>
</feature>
<keyword evidence="2 11" id="KW-0813">Transport</keyword>
<organism evidence="16 17">
    <name type="scientific">Marinilabilia salmonicolor</name>
    <dbReference type="NCBI Taxonomy" id="989"/>
    <lineage>
        <taxon>Bacteria</taxon>
        <taxon>Pseudomonadati</taxon>
        <taxon>Bacteroidota</taxon>
        <taxon>Bacteroidia</taxon>
        <taxon>Marinilabiliales</taxon>
        <taxon>Marinilabiliaceae</taxon>
        <taxon>Marinilabilia</taxon>
    </lineage>
</organism>
<dbReference type="Proteomes" id="UP000252733">
    <property type="component" value="Unassembled WGS sequence"/>
</dbReference>
<evidence type="ECO:0000256" key="7">
    <source>
        <dbReference type="ARBA" id="ARBA00023065"/>
    </source>
</evidence>
<evidence type="ECO:0000256" key="4">
    <source>
        <dbReference type="ARBA" id="ARBA00022496"/>
    </source>
</evidence>
<keyword evidence="13" id="KW-0732">Signal</keyword>
<dbReference type="InterPro" id="IPR012910">
    <property type="entry name" value="Plug_dom"/>
</dbReference>
<evidence type="ECO:0000256" key="3">
    <source>
        <dbReference type="ARBA" id="ARBA00022452"/>
    </source>
</evidence>
<feature type="domain" description="TonB-dependent receptor plug" evidence="15">
    <location>
        <begin position="63"/>
        <end position="166"/>
    </location>
</feature>
<keyword evidence="17" id="KW-1185">Reference proteome</keyword>
<dbReference type="GO" id="GO:0009279">
    <property type="term" value="C:cell outer membrane"/>
    <property type="evidence" value="ECO:0007669"/>
    <property type="project" value="UniProtKB-SubCell"/>
</dbReference>
<protein>
    <submittedName>
        <fullName evidence="16">Outer membrane receptor protein involved in Fe transport</fullName>
    </submittedName>
</protein>
<dbReference type="EMBL" id="QPIZ01000004">
    <property type="protein sequence ID" value="RCW38316.1"/>
    <property type="molecule type" value="Genomic_DNA"/>
</dbReference>
<keyword evidence="10 11" id="KW-0998">Cell outer membrane</keyword>
<evidence type="ECO:0000256" key="11">
    <source>
        <dbReference type="PROSITE-ProRule" id="PRU01360"/>
    </source>
</evidence>
<evidence type="ECO:0000259" key="14">
    <source>
        <dbReference type="Pfam" id="PF00593"/>
    </source>
</evidence>
<dbReference type="InterPro" id="IPR000531">
    <property type="entry name" value="Beta-barrel_TonB"/>
</dbReference>
<evidence type="ECO:0000256" key="8">
    <source>
        <dbReference type="ARBA" id="ARBA00023077"/>
    </source>
</evidence>
<feature type="domain" description="TonB-dependent receptor-like beta-barrel" evidence="14">
    <location>
        <begin position="270"/>
        <end position="672"/>
    </location>
</feature>
<evidence type="ECO:0000313" key="17">
    <source>
        <dbReference type="Proteomes" id="UP000252733"/>
    </source>
</evidence>
<dbReference type="PANTHER" id="PTHR32552">
    <property type="entry name" value="FERRICHROME IRON RECEPTOR-RELATED"/>
    <property type="match status" value="1"/>
</dbReference>
<comment type="subcellular location">
    <subcellularLocation>
        <location evidence="1 11">Cell outer membrane</location>
        <topology evidence="1 11">Multi-pass membrane protein</topology>
    </subcellularLocation>
</comment>
<proteinExistence type="inferred from homology"/>
<dbReference type="InterPro" id="IPR036942">
    <property type="entry name" value="Beta-barrel_TonB_sf"/>
</dbReference>
<dbReference type="SUPFAM" id="SSF56935">
    <property type="entry name" value="Porins"/>
    <property type="match status" value="1"/>
</dbReference>
<comment type="similarity">
    <text evidence="11 12">Belongs to the TonB-dependent receptor family.</text>
</comment>
<feature type="chain" id="PRO_5017017152" evidence="13">
    <location>
        <begin position="27"/>
        <end position="707"/>
    </location>
</feature>
<evidence type="ECO:0000256" key="13">
    <source>
        <dbReference type="SAM" id="SignalP"/>
    </source>
</evidence>
<evidence type="ECO:0000259" key="15">
    <source>
        <dbReference type="Pfam" id="PF07715"/>
    </source>
</evidence>
<dbReference type="GO" id="GO:0006826">
    <property type="term" value="P:iron ion transport"/>
    <property type="evidence" value="ECO:0007669"/>
    <property type="project" value="UniProtKB-KW"/>
</dbReference>
<evidence type="ECO:0000313" key="16">
    <source>
        <dbReference type="EMBL" id="RCW38316.1"/>
    </source>
</evidence>
<reference evidence="16 17" key="1">
    <citation type="submission" date="2018-07" db="EMBL/GenBank/DDBJ databases">
        <title>Freshwater and sediment microbial communities from various areas in North America, analyzing microbe dynamics in response to fracking.</title>
        <authorList>
            <person name="Lamendella R."/>
        </authorList>
    </citation>
    <scope>NUCLEOTIDE SEQUENCE [LARGE SCALE GENOMIC DNA]</scope>
    <source>
        <strain evidence="16 17">160A</strain>
    </source>
</reference>
<dbReference type="PROSITE" id="PS52016">
    <property type="entry name" value="TONB_DEPENDENT_REC_3"/>
    <property type="match status" value="1"/>
</dbReference>
<comment type="caution">
    <text evidence="16">The sequence shown here is derived from an EMBL/GenBank/DDBJ whole genome shotgun (WGS) entry which is preliminary data.</text>
</comment>
<dbReference type="RefSeq" id="WP_114436505.1">
    <property type="nucleotide sequence ID" value="NZ_QPIZ01000004.1"/>
</dbReference>
<evidence type="ECO:0000256" key="12">
    <source>
        <dbReference type="RuleBase" id="RU003357"/>
    </source>
</evidence>
<keyword evidence="7" id="KW-0406">Ion transport</keyword>
<keyword evidence="3 11" id="KW-1134">Transmembrane beta strand</keyword>
<dbReference type="AlphaFoldDB" id="A0A368VB21"/>
<evidence type="ECO:0000256" key="1">
    <source>
        <dbReference type="ARBA" id="ARBA00004571"/>
    </source>
</evidence>
<dbReference type="Pfam" id="PF00593">
    <property type="entry name" value="TonB_dep_Rec_b-barrel"/>
    <property type="match status" value="1"/>
</dbReference>
<keyword evidence="4" id="KW-0410">Iron transport</keyword>